<dbReference type="Proteomes" id="UP000460272">
    <property type="component" value="Unassembled WGS sequence"/>
</dbReference>
<proteinExistence type="predicted"/>
<protein>
    <submittedName>
        <fullName evidence="2">Uncharacterized protein</fullName>
    </submittedName>
</protein>
<dbReference type="EMBL" id="RPFW01000002">
    <property type="protein sequence ID" value="TVZ05713.1"/>
    <property type="molecule type" value="Genomic_DNA"/>
</dbReference>
<gene>
    <name evidence="2" type="ORF">EAS64_14575</name>
</gene>
<dbReference type="AlphaFoldDB" id="A0A6P2C854"/>
<name>A0A6P2C854_9ACTN</name>
<accession>A0A6P2C854</accession>
<comment type="caution">
    <text evidence="2">The sequence shown here is derived from an EMBL/GenBank/DDBJ whole genome shotgun (WGS) entry which is preliminary data.</text>
</comment>
<dbReference type="Pfam" id="PF19462">
    <property type="entry name" value="DUF5999"/>
    <property type="match status" value="1"/>
</dbReference>
<keyword evidence="3" id="KW-1185">Reference proteome</keyword>
<dbReference type="RefSeq" id="WP_145853413.1">
    <property type="nucleotide sequence ID" value="NZ_RPFW01000002.1"/>
</dbReference>
<reference evidence="2 3" key="1">
    <citation type="submission" date="2018-11" db="EMBL/GenBank/DDBJ databases">
        <title>Trebonia kvetii gen.nov., sp.nov., a novel acidophilic actinobacterium, and proposal of the new actinobacterial family Treboniaceae fam. nov.</title>
        <authorList>
            <person name="Rapoport D."/>
            <person name="Sagova-Mareckova M."/>
            <person name="Sedlacek I."/>
            <person name="Provaznik J."/>
            <person name="Kralova S."/>
            <person name="Pavlinic D."/>
            <person name="Benes V."/>
            <person name="Kopecky J."/>
        </authorList>
    </citation>
    <scope>NUCLEOTIDE SEQUENCE [LARGE SCALE GENOMIC DNA]</scope>
    <source>
        <strain evidence="2 3">15Tr583</strain>
    </source>
</reference>
<evidence type="ECO:0000256" key="1">
    <source>
        <dbReference type="SAM" id="MobiDB-lite"/>
    </source>
</evidence>
<feature type="region of interest" description="Disordered" evidence="1">
    <location>
        <begin position="1"/>
        <end position="21"/>
    </location>
</feature>
<evidence type="ECO:0000313" key="3">
    <source>
        <dbReference type="Proteomes" id="UP000460272"/>
    </source>
</evidence>
<sequence>MCPHFPPCPDASAPDREAAHTIASHPEQGWSLLCNGVVIFEDTGELLPNGRTIAPHRPTDHQAPAA</sequence>
<organism evidence="2 3">
    <name type="scientific">Trebonia kvetii</name>
    <dbReference type="NCBI Taxonomy" id="2480626"/>
    <lineage>
        <taxon>Bacteria</taxon>
        <taxon>Bacillati</taxon>
        <taxon>Actinomycetota</taxon>
        <taxon>Actinomycetes</taxon>
        <taxon>Streptosporangiales</taxon>
        <taxon>Treboniaceae</taxon>
        <taxon>Trebonia</taxon>
    </lineage>
</organism>
<dbReference type="OrthoDB" id="3217111at2"/>
<evidence type="ECO:0000313" key="2">
    <source>
        <dbReference type="EMBL" id="TVZ05713.1"/>
    </source>
</evidence>
<dbReference type="InterPro" id="IPR046041">
    <property type="entry name" value="DUF5999"/>
</dbReference>